<keyword evidence="6 9" id="KW-1133">Transmembrane helix</keyword>
<accession>A0ABV4BES0</accession>
<dbReference type="RefSeq" id="WP_369666155.1">
    <property type="nucleotide sequence ID" value="NZ_JBDKXB010000004.1"/>
</dbReference>
<keyword evidence="5 9" id="KW-0653">Protein transport</keyword>
<feature type="compositionally biased region" description="Basic and acidic residues" evidence="10">
    <location>
        <begin position="91"/>
        <end position="102"/>
    </location>
</feature>
<comment type="similarity">
    <text evidence="9">Belongs to the TatA/E family.</text>
</comment>
<organism evidence="11 12">
    <name type="scientific">Thioalkalicoccus limnaeus</name>
    <dbReference type="NCBI Taxonomy" id="120681"/>
    <lineage>
        <taxon>Bacteria</taxon>
        <taxon>Pseudomonadati</taxon>
        <taxon>Pseudomonadota</taxon>
        <taxon>Gammaproteobacteria</taxon>
        <taxon>Chromatiales</taxon>
        <taxon>Chromatiaceae</taxon>
        <taxon>Thioalkalicoccus</taxon>
    </lineage>
</organism>
<proteinExistence type="inferred from homology"/>
<feature type="region of interest" description="Disordered" evidence="10">
    <location>
        <begin position="43"/>
        <end position="102"/>
    </location>
</feature>
<keyword evidence="7 9" id="KW-0811">Translocation</keyword>
<dbReference type="NCBIfam" id="NF002813">
    <property type="entry name" value="PRK02958.1"/>
    <property type="match status" value="1"/>
</dbReference>
<gene>
    <name evidence="9 11" type="primary">tatA</name>
    <name evidence="11" type="ORF">ABC977_05045</name>
</gene>
<feature type="transmembrane region" description="Helical" evidence="9">
    <location>
        <begin position="6"/>
        <end position="24"/>
    </location>
</feature>
<dbReference type="Gene3D" id="1.20.5.3310">
    <property type="match status" value="1"/>
</dbReference>
<sequence length="102" mass="10873">MGVGGISIWQLLIILLIVLLLFGTKRLKNIGTDLGNAVKGFRGALSDAEKRDEEAEKREAERAGETADVEATVQQRTGEAPSGTDQSVKQGADRGKEPAPKV</sequence>
<evidence type="ECO:0000256" key="1">
    <source>
        <dbReference type="ARBA" id="ARBA00004162"/>
    </source>
</evidence>
<evidence type="ECO:0000256" key="7">
    <source>
        <dbReference type="ARBA" id="ARBA00023010"/>
    </source>
</evidence>
<dbReference type="InterPro" id="IPR006312">
    <property type="entry name" value="TatA/E"/>
</dbReference>
<reference evidence="11 12" key="1">
    <citation type="submission" date="2024-05" db="EMBL/GenBank/DDBJ databases">
        <title>Genome Sequence and Characterization of the New Strain Purple Sulfur Bacterium of Genus Thioalkalicoccus.</title>
        <authorList>
            <person name="Bryantseva I.A."/>
            <person name="Kyndt J.A."/>
            <person name="Imhoff J.F."/>
        </authorList>
    </citation>
    <scope>NUCLEOTIDE SEQUENCE [LARGE SCALE GENOMIC DNA]</scope>
    <source>
        <strain evidence="11 12">Um2</strain>
    </source>
</reference>
<keyword evidence="2 9" id="KW-0813">Transport</keyword>
<evidence type="ECO:0000256" key="10">
    <source>
        <dbReference type="SAM" id="MobiDB-lite"/>
    </source>
</evidence>
<evidence type="ECO:0000256" key="5">
    <source>
        <dbReference type="ARBA" id="ARBA00022927"/>
    </source>
</evidence>
<evidence type="ECO:0000256" key="9">
    <source>
        <dbReference type="HAMAP-Rule" id="MF_00236"/>
    </source>
</evidence>
<dbReference type="PANTHER" id="PTHR42982">
    <property type="entry name" value="SEC-INDEPENDENT PROTEIN TRANSLOCASE PROTEIN TATA"/>
    <property type="match status" value="1"/>
</dbReference>
<dbReference type="HAMAP" id="MF_00236">
    <property type="entry name" value="TatA_E"/>
    <property type="match status" value="1"/>
</dbReference>
<protein>
    <recommendedName>
        <fullName evidence="9">Sec-independent protein translocase protein TatA</fullName>
    </recommendedName>
</protein>
<comment type="function">
    <text evidence="9">Part of the twin-arginine translocation (Tat) system that transports large folded proteins containing a characteristic twin-arginine motif in their signal peptide across membranes. TatA could form the protein-conducting channel of the Tat system.</text>
</comment>
<keyword evidence="8 9" id="KW-0472">Membrane</keyword>
<comment type="caution">
    <text evidence="11">The sequence shown here is derived from an EMBL/GenBank/DDBJ whole genome shotgun (WGS) entry which is preliminary data.</text>
</comment>
<dbReference type="NCBIfam" id="TIGR01411">
    <property type="entry name" value="tatAE"/>
    <property type="match status" value="1"/>
</dbReference>
<dbReference type="InterPro" id="IPR003369">
    <property type="entry name" value="TatA/B/E"/>
</dbReference>
<keyword evidence="3 9" id="KW-1003">Cell membrane</keyword>
<keyword evidence="4 9" id="KW-0812">Transmembrane</keyword>
<evidence type="ECO:0000256" key="8">
    <source>
        <dbReference type="ARBA" id="ARBA00023136"/>
    </source>
</evidence>
<comment type="subcellular location">
    <subcellularLocation>
        <location evidence="1 9">Cell membrane</location>
        <topology evidence="1 9">Single-pass membrane protein</topology>
    </subcellularLocation>
</comment>
<dbReference type="Proteomes" id="UP001564408">
    <property type="component" value="Unassembled WGS sequence"/>
</dbReference>
<evidence type="ECO:0000256" key="4">
    <source>
        <dbReference type="ARBA" id="ARBA00022692"/>
    </source>
</evidence>
<evidence type="ECO:0000256" key="2">
    <source>
        <dbReference type="ARBA" id="ARBA00022448"/>
    </source>
</evidence>
<keyword evidence="12" id="KW-1185">Reference proteome</keyword>
<evidence type="ECO:0000313" key="11">
    <source>
        <dbReference type="EMBL" id="MEY6431773.1"/>
    </source>
</evidence>
<name>A0ABV4BES0_9GAMM</name>
<dbReference type="Pfam" id="PF02416">
    <property type="entry name" value="TatA_B_E"/>
    <property type="match status" value="1"/>
</dbReference>
<comment type="subunit">
    <text evidence="9">The Tat system comprises two distinct complexes: a TatABC complex, containing multiple copies of TatA, TatB and TatC subunits, and a separate TatA complex, containing only TatA subunits. Substrates initially bind to the TatABC complex, which probably triggers association of the separate TatA complex to form the active translocon.</text>
</comment>
<feature type="compositionally biased region" description="Basic and acidic residues" evidence="10">
    <location>
        <begin position="47"/>
        <end position="65"/>
    </location>
</feature>
<feature type="compositionally biased region" description="Polar residues" evidence="10">
    <location>
        <begin position="72"/>
        <end position="89"/>
    </location>
</feature>
<evidence type="ECO:0000256" key="6">
    <source>
        <dbReference type="ARBA" id="ARBA00022989"/>
    </source>
</evidence>
<evidence type="ECO:0000256" key="3">
    <source>
        <dbReference type="ARBA" id="ARBA00022475"/>
    </source>
</evidence>
<evidence type="ECO:0000313" key="12">
    <source>
        <dbReference type="Proteomes" id="UP001564408"/>
    </source>
</evidence>
<dbReference type="EMBL" id="JBDKXB010000004">
    <property type="protein sequence ID" value="MEY6431773.1"/>
    <property type="molecule type" value="Genomic_DNA"/>
</dbReference>
<dbReference type="PANTHER" id="PTHR42982:SF1">
    <property type="entry name" value="SEC-INDEPENDENT PROTEIN TRANSLOCASE PROTEIN TATA"/>
    <property type="match status" value="1"/>
</dbReference>